<dbReference type="InterPro" id="IPR012338">
    <property type="entry name" value="Beta-lactam/transpept-like"/>
</dbReference>
<dbReference type="RefSeq" id="WP_166930930.1">
    <property type="nucleotide sequence ID" value="NZ_BAAADD010000001.1"/>
</dbReference>
<dbReference type="PANTHER" id="PTHR43283:SF18">
    <property type="match status" value="1"/>
</dbReference>
<dbReference type="GO" id="GO:0016787">
    <property type="term" value="F:hydrolase activity"/>
    <property type="evidence" value="ECO:0007669"/>
    <property type="project" value="UniProtKB-KW"/>
</dbReference>
<dbReference type="Proteomes" id="UP001499951">
    <property type="component" value="Unassembled WGS sequence"/>
</dbReference>
<feature type="chain" id="PRO_5045551204" evidence="2">
    <location>
        <begin position="19"/>
        <end position="364"/>
    </location>
</feature>
<dbReference type="EMBL" id="BAAADD010000001">
    <property type="protein sequence ID" value="GAA0558585.1"/>
    <property type="molecule type" value="Genomic_DNA"/>
</dbReference>
<dbReference type="InterPro" id="IPR050789">
    <property type="entry name" value="Diverse_Enzym_Activities"/>
</dbReference>
<sequence length="364" mass="38275">MRPAIVFAALLFAAPAVANDLNATAAAALTGTGAPGLAVLTMQGGKIAGEGVSGLKRSDGTEKLGPADVWHIGSDGKPITATLIAKLVDQGKLSWDAKLEQMLPELAATMRPEYRDVTLVDLLSHRAGLPHDISDMTYFNTFYGDKRPLSEQRLAYVARALTEAPEVPPHTKFNYSNTGFLLAAVIAERVTGTDFETLMRREVFQPLGMASAGFGNTRAGQNSGHLKGKPATDKDANPAMFAPAGNMYMTMRDWAAFCLDQMAGVHGKGKLLKPATYRKMQTPVATGERAGIAWGTLESVAGVKGPALTHSGSDGNWYALVILFPETQNGALTAANAGEEMGGDKATKAALKAVLPGLAPPVTP</sequence>
<keyword evidence="5" id="KW-1185">Reference proteome</keyword>
<dbReference type="SUPFAM" id="SSF56601">
    <property type="entry name" value="beta-lactamase/transpeptidase-like"/>
    <property type="match status" value="1"/>
</dbReference>
<protein>
    <submittedName>
        <fullName evidence="4">Serine hydrolase domain-containing protein</fullName>
    </submittedName>
</protein>
<organism evidence="4 5">
    <name type="scientific">Rhizomicrobium electricum</name>
    <dbReference type="NCBI Taxonomy" id="480070"/>
    <lineage>
        <taxon>Bacteria</taxon>
        <taxon>Pseudomonadati</taxon>
        <taxon>Pseudomonadota</taxon>
        <taxon>Alphaproteobacteria</taxon>
        <taxon>Micropepsales</taxon>
        <taxon>Micropepsaceae</taxon>
        <taxon>Rhizomicrobium</taxon>
    </lineage>
</organism>
<keyword evidence="4" id="KW-0378">Hydrolase</keyword>
<proteinExistence type="predicted"/>
<feature type="domain" description="Beta-lactamase-related" evidence="3">
    <location>
        <begin position="23"/>
        <end position="349"/>
    </location>
</feature>
<evidence type="ECO:0000313" key="4">
    <source>
        <dbReference type="EMBL" id="GAA0558585.1"/>
    </source>
</evidence>
<keyword evidence="2" id="KW-0732">Signal</keyword>
<evidence type="ECO:0000313" key="5">
    <source>
        <dbReference type="Proteomes" id="UP001499951"/>
    </source>
</evidence>
<dbReference type="PANTHER" id="PTHR43283">
    <property type="entry name" value="BETA-LACTAMASE-RELATED"/>
    <property type="match status" value="1"/>
</dbReference>
<dbReference type="Pfam" id="PF00144">
    <property type="entry name" value="Beta-lactamase"/>
    <property type="match status" value="1"/>
</dbReference>
<accession>A0ABP3P3C3</accession>
<comment type="caution">
    <text evidence="4">The sequence shown here is derived from an EMBL/GenBank/DDBJ whole genome shotgun (WGS) entry which is preliminary data.</text>
</comment>
<reference evidence="5" key="1">
    <citation type="journal article" date="2019" name="Int. J. Syst. Evol. Microbiol.">
        <title>The Global Catalogue of Microorganisms (GCM) 10K type strain sequencing project: providing services to taxonomists for standard genome sequencing and annotation.</title>
        <authorList>
            <consortium name="The Broad Institute Genomics Platform"/>
            <consortium name="The Broad Institute Genome Sequencing Center for Infectious Disease"/>
            <person name="Wu L."/>
            <person name="Ma J."/>
        </authorList>
    </citation>
    <scope>NUCLEOTIDE SEQUENCE [LARGE SCALE GENOMIC DNA]</scope>
    <source>
        <strain evidence="5">JCM 15089</strain>
    </source>
</reference>
<feature type="region of interest" description="Disordered" evidence="1">
    <location>
        <begin position="218"/>
        <end position="237"/>
    </location>
</feature>
<evidence type="ECO:0000259" key="3">
    <source>
        <dbReference type="Pfam" id="PF00144"/>
    </source>
</evidence>
<gene>
    <name evidence="4" type="ORF">GCM10008942_03830</name>
</gene>
<name>A0ABP3P3C3_9PROT</name>
<evidence type="ECO:0000256" key="1">
    <source>
        <dbReference type="SAM" id="MobiDB-lite"/>
    </source>
</evidence>
<dbReference type="Gene3D" id="3.40.710.10">
    <property type="entry name" value="DD-peptidase/beta-lactamase superfamily"/>
    <property type="match status" value="1"/>
</dbReference>
<feature type="signal peptide" evidence="2">
    <location>
        <begin position="1"/>
        <end position="18"/>
    </location>
</feature>
<evidence type="ECO:0000256" key="2">
    <source>
        <dbReference type="SAM" id="SignalP"/>
    </source>
</evidence>
<dbReference type="InterPro" id="IPR001466">
    <property type="entry name" value="Beta-lactam-related"/>
</dbReference>